<dbReference type="EMBL" id="UYRU01111629">
    <property type="protein sequence ID" value="VDN44465.1"/>
    <property type="molecule type" value="Genomic_DNA"/>
</dbReference>
<evidence type="ECO:0000313" key="2">
    <source>
        <dbReference type="Proteomes" id="UP000281553"/>
    </source>
</evidence>
<organism evidence="1 2">
    <name type="scientific">Dibothriocephalus latus</name>
    <name type="common">Fish tapeworm</name>
    <name type="synonym">Diphyllobothrium latum</name>
    <dbReference type="NCBI Taxonomy" id="60516"/>
    <lineage>
        <taxon>Eukaryota</taxon>
        <taxon>Metazoa</taxon>
        <taxon>Spiralia</taxon>
        <taxon>Lophotrochozoa</taxon>
        <taxon>Platyhelminthes</taxon>
        <taxon>Cestoda</taxon>
        <taxon>Eucestoda</taxon>
        <taxon>Diphyllobothriidea</taxon>
        <taxon>Diphyllobothriidae</taxon>
        <taxon>Dibothriocephalus</taxon>
    </lineage>
</organism>
<gene>
    <name evidence="1" type="ORF">DILT_LOCUS19340</name>
</gene>
<sequence>MTAFLRLLFQSLGGVQSRHFLRRRVRRHGGLAEMCSFTVGCVSFSVCGALGDVDVESKECQHRLFAWEDKMAWEKLGP</sequence>
<protein>
    <submittedName>
        <fullName evidence="1">Uncharacterized protein</fullName>
    </submittedName>
</protein>
<dbReference type="Proteomes" id="UP000281553">
    <property type="component" value="Unassembled WGS sequence"/>
</dbReference>
<proteinExistence type="predicted"/>
<reference evidence="1 2" key="1">
    <citation type="submission" date="2018-11" db="EMBL/GenBank/DDBJ databases">
        <authorList>
            <consortium name="Pathogen Informatics"/>
        </authorList>
    </citation>
    <scope>NUCLEOTIDE SEQUENCE [LARGE SCALE GENOMIC DNA]</scope>
</reference>
<evidence type="ECO:0000313" key="1">
    <source>
        <dbReference type="EMBL" id="VDN44465.1"/>
    </source>
</evidence>
<dbReference type="AlphaFoldDB" id="A0A3P7NND1"/>
<accession>A0A3P7NND1</accession>
<keyword evidence="2" id="KW-1185">Reference proteome</keyword>
<name>A0A3P7NND1_DIBLA</name>